<feature type="compositionally biased region" description="Low complexity" evidence="7">
    <location>
        <begin position="151"/>
        <end position="174"/>
    </location>
</feature>
<feature type="compositionally biased region" description="Basic and acidic residues" evidence="7">
    <location>
        <begin position="490"/>
        <end position="499"/>
    </location>
</feature>
<proteinExistence type="inferred from homology"/>
<feature type="compositionally biased region" description="Low complexity" evidence="7">
    <location>
        <begin position="1"/>
        <end position="11"/>
    </location>
</feature>
<dbReference type="InterPro" id="IPR051359">
    <property type="entry name" value="CaCA_antiporter"/>
</dbReference>
<sequence length="1311" mass="139276">MVNASFSSSGSGVVGGGQGSTRPRRGWALVGLVVAVQLICWRGAKLSARSLDSRAANHLGYASRGSPAIEYPSLVKRQILEDGAASQHHVNLEPARPPTNDAAAGYDSAKHHDKDHHHHHDGDNDKKHDKKHHTSSSHKSKHTTTSKHRSSSSSSSSSSSTSTNTKTTTTTSTTKSKEHKHSPTAEPPPHDPEPAPEPTPDPRPEPTAGVPGSDCHPIPLERGSTASCAHVIRNCPPRGHLDYLRFYYCAGVQSEALRHELEWSASDSSASTSHMTGMGQKLELAQTEAVYSKRPISAAVQASRTAALTLIIIWMLFLFSSVGIVASDFFCPNLSTLAARLGLNESTAGVTFLAFGNGSPDVFSTFGAMKSGSGSLAIGELIGAASFIVSVISGSMMLIAPFRVKAYPFIRDVGFFTVAVTMTVAFLFDGHLRFSECISLMSLYMLYAATVIIGSWFQERRRKQRAAIAAARGEYIQSSPSINSTPFHVSPERTSERATSEGMIRGHSMRSDLERTGNHLAVPGGGGSPYTSPLSLSEYDPDADPMDVWGQEVRNTGGTSTPTNLSRQPSPHGSPRIGPSGAPSPGALSASASANLARSQARFRAGIAARHSLLGAVEFRDVVRSLQDAAAPDRSIEIFTSRDPERFLPHPAHQHATHRSIRPRPSRHARGVSMGAGPMTALEGPVEAFNWNTTGDGSSSGRDRSNSTGAAQRPAPALNRSTSAIPSYGATSTSQNTLSSTRANNAQTKSWIRDTNANADVRPAPLDASVAVDDPWREGSSFAQQAGVPFPPHDGLHKRDTSGGSASHLDLPRIRTDAGRSRSPVPSIHVSSHGEAEESSLQKGASQSTGHSKSTLLGRSRDPTGAYSQLMKPKNFHRAFVRPLRRALFPSLRHFHEKSWLGVVVSLLTAPALLVLNLTLPVVDDDGTSQVGDGELDHSGEGAVRLEGDERPLQASAPFAEGDEERIIQLGATSISMGSEEDPWAARDREENRKRDLDVAKALKALPRGEQSLDDAASAATASVEGAHQGHGADTITGDVEDVASECESFDSHKAVGFAGAPLLQTVAQCALAPPFSVWSVTDPRGKGQGWKILLALLIGLCLGVIVFLIGIRARIHGGAWNSRQSILAAGMARCCLGFLVSVMWIMTIVDEVVTILQTVGVIMGLSDAILGLTVFAMGNSLGDLVANVTIARMGHPVMAISACFAGPLLNLLLGIGISGSYLLSGASASAAGPQWADGVYHIDFSPTLLVSSMGLLTILIGTLIAVPLNGFYLSRPLGWTLIGTYAVIMTTNILVEIFYHRKHSYEHLSI</sequence>
<dbReference type="EMBL" id="KZ819359">
    <property type="protein sequence ID" value="PWN44703.1"/>
    <property type="molecule type" value="Genomic_DNA"/>
</dbReference>
<feature type="compositionally biased region" description="Polar residues" evidence="7">
    <location>
        <begin position="719"/>
        <end position="758"/>
    </location>
</feature>
<dbReference type="RefSeq" id="XP_025371863.1">
    <property type="nucleotide sequence ID" value="XM_025512188.1"/>
</dbReference>
<feature type="compositionally biased region" description="Basic residues" evidence="7">
    <location>
        <begin position="652"/>
        <end position="670"/>
    </location>
</feature>
<dbReference type="STRING" id="1522189.A0A316W9N0"/>
<evidence type="ECO:0000259" key="9">
    <source>
        <dbReference type="Pfam" id="PF01699"/>
    </source>
</evidence>
<feature type="compositionally biased region" description="Basic residues" evidence="7">
    <location>
        <begin position="128"/>
        <end position="150"/>
    </location>
</feature>
<comment type="similarity">
    <text evidence="2">Belongs to the Ca(2+):cation antiporter (CaCA) (TC 2.A.19) family.</text>
</comment>
<evidence type="ECO:0000313" key="11">
    <source>
        <dbReference type="Proteomes" id="UP000245783"/>
    </source>
</evidence>
<dbReference type="GeneID" id="37034058"/>
<evidence type="ECO:0000256" key="7">
    <source>
        <dbReference type="SAM" id="MobiDB-lite"/>
    </source>
</evidence>
<gene>
    <name evidence="10" type="ORF">IE81DRAFT_298663</name>
</gene>
<feature type="compositionally biased region" description="Low complexity" evidence="7">
    <location>
        <begin position="573"/>
        <end position="593"/>
    </location>
</feature>
<feature type="region of interest" description="Disordered" evidence="7">
    <location>
        <begin position="1"/>
        <end position="22"/>
    </location>
</feature>
<feature type="domain" description="Sodium/calcium exchanger membrane region" evidence="9">
    <location>
        <begin position="1137"/>
        <end position="1294"/>
    </location>
</feature>
<feature type="compositionally biased region" description="Low complexity" evidence="7">
    <location>
        <begin position="1014"/>
        <end position="1023"/>
    </location>
</feature>
<keyword evidence="11" id="KW-1185">Reference proteome</keyword>
<dbReference type="FunCoup" id="A0A316W9N0">
    <property type="interactions" value="36"/>
</dbReference>
<comment type="subcellular location">
    <subcellularLocation>
        <location evidence="1">Membrane</location>
        <topology evidence="1">Multi-pass membrane protein</topology>
    </subcellularLocation>
</comment>
<feature type="compositionally biased region" description="Basic and acidic residues" evidence="7">
    <location>
        <begin position="810"/>
        <end position="820"/>
    </location>
</feature>
<evidence type="ECO:0000256" key="3">
    <source>
        <dbReference type="ARBA" id="ARBA00022448"/>
    </source>
</evidence>
<feature type="transmembrane region" description="Helical" evidence="8">
    <location>
        <begin position="413"/>
        <end position="432"/>
    </location>
</feature>
<accession>A0A316W9N0</accession>
<dbReference type="Pfam" id="PF01699">
    <property type="entry name" value="Na_Ca_ex"/>
    <property type="match status" value="2"/>
</dbReference>
<feature type="transmembrane region" description="Helical" evidence="8">
    <location>
        <begin position="1156"/>
        <end position="1177"/>
    </location>
</feature>
<keyword evidence="6 8" id="KW-0472">Membrane</keyword>
<dbReference type="InterPro" id="IPR004837">
    <property type="entry name" value="NaCa_Exmemb"/>
</dbReference>
<dbReference type="OrthoDB" id="407410at2759"/>
<keyword evidence="3" id="KW-0813">Transport</keyword>
<feature type="region of interest" description="Disordered" evidence="7">
    <location>
        <begin position="482"/>
        <end position="593"/>
    </location>
</feature>
<dbReference type="GO" id="GO:0016020">
    <property type="term" value="C:membrane"/>
    <property type="evidence" value="ECO:0007669"/>
    <property type="project" value="UniProtKB-SubCell"/>
</dbReference>
<evidence type="ECO:0000256" key="1">
    <source>
        <dbReference type="ARBA" id="ARBA00004141"/>
    </source>
</evidence>
<feature type="transmembrane region" description="Helical" evidence="8">
    <location>
        <begin position="381"/>
        <end position="401"/>
    </location>
</feature>
<dbReference type="GO" id="GO:0006874">
    <property type="term" value="P:intracellular calcium ion homeostasis"/>
    <property type="evidence" value="ECO:0007669"/>
    <property type="project" value="TreeGrafter"/>
</dbReference>
<feature type="transmembrane region" description="Helical" evidence="8">
    <location>
        <begin position="306"/>
        <end position="326"/>
    </location>
</feature>
<dbReference type="InParanoid" id="A0A316W9N0"/>
<feature type="compositionally biased region" description="Polar residues" evidence="7">
    <location>
        <begin position="839"/>
        <end position="857"/>
    </location>
</feature>
<feature type="transmembrane region" description="Helical" evidence="8">
    <location>
        <begin position="1093"/>
        <end position="1114"/>
    </location>
</feature>
<reference evidence="10 11" key="1">
    <citation type="journal article" date="2018" name="Mol. Biol. Evol.">
        <title>Broad Genomic Sampling Reveals a Smut Pathogenic Ancestry of the Fungal Clade Ustilaginomycotina.</title>
        <authorList>
            <person name="Kijpornyongpan T."/>
            <person name="Mondo S.J."/>
            <person name="Barry K."/>
            <person name="Sandor L."/>
            <person name="Lee J."/>
            <person name="Lipzen A."/>
            <person name="Pangilinan J."/>
            <person name="LaButti K."/>
            <person name="Hainaut M."/>
            <person name="Henrissat B."/>
            <person name="Grigoriev I.V."/>
            <person name="Spatafora J.W."/>
            <person name="Aime M.C."/>
        </authorList>
    </citation>
    <scope>NUCLEOTIDE SEQUENCE [LARGE SCALE GENOMIC DNA]</scope>
    <source>
        <strain evidence="10 11">MCA 4658</strain>
    </source>
</reference>
<evidence type="ECO:0000256" key="2">
    <source>
        <dbReference type="ARBA" id="ARBA00008170"/>
    </source>
</evidence>
<feature type="transmembrane region" description="Helical" evidence="8">
    <location>
        <begin position="900"/>
        <end position="920"/>
    </location>
</feature>
<dbReference type="Proteomes" id="UP000245783">
    <property type="component" value="Unassembled WGS sequence"/>
</dbReference>
<protein>
    <recommendedName>
        <fullName evidence="9">Sodium/calcium exchanger membrane region domain-containing protein</fullName>
    </recommendedName>
</protein>
<evidence type="ECO:0000313" key="10">
    <source>
        <dbReference type="EMBL" id="PWN44703.1"/>
    </source>
</evidence>
<feature type="transmembrane region" description="Helical" evidence="8">
    <location>
        <begin position="1279"/>
        <end position="1300"/>
    </location>
</feature>
<feature type="domain" description="Sodium/calcium exchanger membrane region" evidence="9">
    <location>
        <begin position="312"/>
        <end position="452"/>
    </location>
</feature>
<feature type="region of interest" description="Disordered" evidence="7">
    <location>
        <begin position="85"/>
        <end position="218"/>
    </location>
</feature>
<feature type="transmembrane region" description="Helical" evidence="8">
    <location>
        <begin position="1198"/>
        <end position="1225"/>
    </location>
</feature>
<evidence type="ECO:0000256" key="4">
    <source>
        <dbReference type="ARBA" id="ARBA00022692"/>
    </source>
</evidence>
<feature type="region of interest" description="Disordered" evidence="7">
    <location>
        <begin position="646"/>
        <end position="758"/>
    </location>
</feature>
<dbReference type="Gene3D" id="1.20.1420.30">
    <property type="entry name" value="NCX, central ion-binding region"/>
    <property type="match status" value="2"/>
</dbReference>
<feature type="compositionally biased region" description="Polar residues" evidence="7">
    <location>
        <begin position="553"/>
        <end position="571"/>
    </location>
</feature>
<dbReference type="PANTHER" id="PTHR12266">
    <property type="entry name" value="NA+/CA2+ K+ INDEPENDENT EXCHANGER"/>
    <property type="match status" value="1"/>
</dbReference>
<feature type="transmembrane region" description="Helical" evidence="8">
    <location>
        <begin position="1245"/>
        <end position="1267"/>
    </location>
</feature>
<dbReference type="PANTHER" id="PTHR12266:SF0">
    <property type="entry name" value="MITOCHONDRIAL SODIUM_CALCIUM EXCHANGER PROTEIN"/>
    <property type="match status" value="1"/>
</dbReference>
<keyword evidence="4 8" id="KW-0812">Transmembrane</keyword>
<feature type="transmembrane region" description="Helical" evidence="8">
    <location>
        <begin position="438"/>
        <end position="457"/>
    </location>
</feature>
<evidence type="ECO:0000256" key="8">
    <source>
        <dbReference type="SAM" id="Phobius"/>
    </source>
</evidence>
<evidence type="ECO:0000256" key="6">
    <source>
        <dbReference type="ARBA" id="ARBA00023136"/>
    </source>
</evidence>
<feature type="region of interest" description="Disordered" evidence="7">
    <location>
        <begin position="782"/>
        <end position="868"/>
    </location>
</feature>
<name>A0A316W9N0_9BASI</name>
<dbReference type="GO" id="GO:0008324">
    <property type="term" value="F:monoatomic cation transmembrane transporter activity"/>
    <property type="evidence" value="ECO:0007669"/>
    <property type="project" value="TreeGrafter"/>
</dbReference>
<dbReference type="InterPro" id="IPR044880">
    <property type="entry name" value="NCX_ion-bd_dom_sf"/>
</dbReference>
<organism evidence="10 11">
    <name type="scientific">Ceraceosorus guamensis</name>
    <dbReference type="NCBI Taxonomy" id="1522189"/>
    <lineage>
        <taxon>Eukaryota</taxon>
        <taxon>Fungi</taxon>
        <taxon>Dikarya</taxon>
        <taxon>Basidiomycota</taxon>
        <taxon>Ustilaginomycotina</taxon>
        <taxon>Exobasidiomycetes</taxon>
        <taxon>Ceraceosorales</taxon>
        <taxon>Ceraceosoraceae</taxon>
        <taxon>Ceraceosorus</taxon>
    </lineage>
</organism>
<evidence type="ECO:0000256" key="5">
    <source>
        <dbReference type="ARBA" id="ARBA00022989"/>
    </source>
</evidence>
<keyword evidence="5 8" id="KW-1133">Transmembrane helix</keyword>
<feature type="region of interest" description="Disordered" evidence="7">
    <location>
        <begin position="1010"/>
        <end position="1035"/>
    </location>
</feature>
<feature type="transmembrane region" description="Helical" evidence="8">
    <location>
        <begin position="1126"/>
        <end position="1150"/>
    </location>
</feature>